<evidence type="ECO:0000259" key="2">
    <source>
        <dbReference type="PROSITE" id="PS50010"/>
    </source>
</evidence>
<dbReference type="Pfam" id="PF00621">
    <property type="entry name" value="RhoGEF"/>
    <property type="match status" value="1"/>
</dbReference>
<dbReference type="HOGENOM" id="CLU_857355_0_0_6"/>
<dbReference type="KEGG" id="lha:LHA_2362"/>
<dbReference type="PROSITE" id="PS50010">
    <property type="entry name" value="DH_2"/>
    <property type="match status" value="1"/>
</dbReference>
<feature type="domain" description="DH" evidence="2">
    <location>
        <begin position="12"/>
        <end position="199"/>
    </location>
</feature>
<dbReference type="Gene3D" id="1.20.900.10">
    <property type="entry name" value="Dbl homology (DH) domain"/>
    <property type="match status" value="1"/>
</dbReference>
<dbReference type="SUPFAM" id="SSF48065">
    <property type="entry name" value="DBL homology domain (DH-domain)"/>
    <property type="match status" value="1"/>
</dbReference>
<dbReference type="InterPro" id="IPR035899">
    <property type="entry name" value="DBL_dom_sf"/>
</dbReference>
<protein>
    <recommendedName>
        <fullName evidence="2">DH domain-containing protein</fullName>
    </recommendedName>
</protein>
<name>A0A0A8UX88_LEGHA</name>
<gene>
    <name evidence="3" type="ORF">LHA_2362</name>
</gene>
<keyword evidence="4" id="KW-1185">Reference proteome</keyword>
<dbReference type="OrthoDB" id="5654121at2"/>
<organism evidence="3 4">
    <name type="scientific">Legionella hackeliae</name>
    <dbReference type="NCBI Taxonomy" id="449"/>
    <lineage>
        <taxon>Bacteria</taxon>
        <taxon>Pseudomonadati</taxon>
        <taxon>Pseudomonadota</taxon>
        <taxon>Gammaproteobacteria</taxon>
        <taxon>Legionellales</taxon>
        <taxon>Legionellaceae</taxon>
        <taxon>Legionella</taxon>
    </lineage>
</organism>
<dbReference type="PANTHER" id="PTHR12673:SF159">
    <property type="entry name" value="LD03170P"/>
    <property type="match status" value="1"/>
</dbReference>
<evidence type="ECO:0000313" key="4">
    <source>
        <dbReference type="Proteomes" id="UP000032803"/>
    </source>
</evidence>
<dbReference type="InterPro" id="IPR051092">
    <property type="entry name" value="FYVE_RhoGEF_PH"/>
</dbReference>
<feature type="region of interest" description="Disordered" evidence="1">
    <location>
        <begin position="267"/>
        <end position="301"/>
    </location>
</feature>
<reference evidence="4" key="1">
    <citation type="submission" date="2014-09" db="EMBL/GenBank/DDBJ databases">
        <authorList>
            <person name="Gomez-Valero L."/>
        </authorList>
    </citation>
    <scope>NUCLEOTIDE SEQUENCE [LARGE SCALE GENOMIC DNA]</scope>
    <source>
        <strain evidence="4">ATCC35250</strain>
    </source>
</reference>
<evidence type="ECO:0000256" key="1">
    <source>
        <dbReference type="SAM" id="MobiDB-lite"/>
    </source>
</evidence>
<dbReference type="RefSeq" id="WP_045106589.1">
    <property type="nucleotide sequence ID" value="NZ_LN681225.1"/>
</dbReference>
<dbReference type="PATRIC" id="fig|449.7.peg.96"/>
<dbReference type="InterPro" id="IPR000219">
    <property type="entry name" value="DH_dom"/>
</dbReference>
<feature type="compositionally biased region" description="Acidic residues" evidence="1">
    <location>
        <begin position="274"/>
        <end position="289"/>
    </location>
</feature>
<dbReference type="GO" id="GO:0005085">
    <property type="term" value="F:guanyl-nucleotide exchange factor activity"/>
    <property type="evidence" value="ECO:0007669"/>
    <property type="project" value="InterPro"/>
</dbReference>
<evidence type="ECO:0000313" key="3">
    <source>
        <dbReference type="EMBL" id="CEK11379.1"/>
    </source>
</evidence>
<dbReference type="EMBL" id="LN681225">
    <property type="protein sequence ID" value="CEK11379.1"/>
    <property type="molecule type" value="Genomic_DNA"/>
</dbReference>
<proteinExistence type="predicted"/>
<dbReference type="GO" id="GO:0005737">
    <property type="term" value="C:cytoplasm"/>
    <property type="evidence" value="ECO:0007669"/>
    <property type="project" value="TreeGrafter"/>
</dbReference>
<accession>A0A0A8UX88</accession>
<dbReference type="PANTHER" id="PTHR12673">
    <property type="entry name" value="FACIOGENITAL DYSPLASIA PROTEIN"/>
    <property type="match status" value="1"/>
</dbReference>
<sequence>MLAVNQIQDTLTEHKAIQEMLDTEKNYNDALDRLLMVPSELMPDNVLFAQLKNYLPQLKNISDMLLKNVTMSLGNDIDPSALNQLKAQRTQLLKAFFTLYQDYARWYETYAKEVAINPRKFMGLDLYLSESHASKLGLSDYLIQPFQRGPRYNLLVIAAIEYNNKLPSDDSTKLSDESIADLVKIRDVIRDYLKAANSSMSTPQATAKAYQFGDYTWAALNFLSEYVKSQESQTMNVKTSPASGHKSGYKFGNVSRAIWTSIWSKPEVEKTSETEEVESTASSEEELESEGFVMLNPTKQG</sequence>
<dbReference type="AlphaFoldDB" id="A0A0A8UX88"/>
<dbReference type="Proteomes" id="UP000032803">
    <property type="component" value="Chromosome I"/>
</dbReference>